<feature type="domain" description="STAS" evidence="6">
    <location>
        <begin position="438"/>
        <end position="553"/>
    </location>
</feature>
<dbReference type="InterPro" id="IPR001902">
    <property type="entry name" value="SLC26A/SulP_fam"/>
</dbReference>
<evidence type="ECO:0000256" key="2">
    <source>
        <dbReference type="ARBA" id="ARBA00022692"/>
    </source>
</evidence>
<feature type="transmembrane region" description="Helical" evidence="5">
    <location>
        <begin position="181"/>
        <end position="200"/>
    </location>
</feature>
<feature type="transmembrane region" description="Helical" evidence="5">
    <location>
        <begin position="74"/>
        <end position="94"/>
    </location>
</feature>
<evidence type="ECO:0000259" key="6">
    <source>
        <dbReference type="PROSITE" id="PS50801"/>
    </source>
</evidence>
<dbReference type="InterPro" id="IPR011547">
    <property type="entry name" value="SLC26A/SulP_dom"/>
</dbReference>
<gene>
    <name evidence="7" type="ORF">HHL09_07875</name>
</gene>
<evidence type="ECO:0000256" key="5">
    <source>
        <dbReference type="SAM" id="Phobius"/>
    </source>
</evidence>
<feature type="transmembrane region" description="Helical" evidence="5">
    <location>
        <begin position="46"/>
        <end position="67"/>
    </location>
</feature>
<reference evidence="7 8" key="1">
    <citation type="submission" date="2020-04" db="EMBL/GenBank/DDBJ databases">
        <title>Luteolibacter sp. G-1-1-1 isolated from soil.</title>
        <authorList>
            <person name="Dahal R.H."/>
        </authorList>
    </citation>
    <scope>NUCLEOTIDE SEQUENCE [LARGE SCALE GENOMIC DNA]</scope>
    <source>
        <strain evidence="7 8">G-1-1-1</strain>
    </source>
</reference>
<feature type="transmembrane region" description="Helical" evidence="5">
    <location>
        <begin position="21"/>
        <end position="40"/>
    </location>
</feature>
<dbReference type="InterPro" id="IPR036513">
    <property type="entry name" value="STAS_dom_sf"/>
</dbReference>
<dbReference type="AlphaFoldDB" id="A0A858RF30"/>
<dbReference type="KEGG" id="luo:HHL09_07875"/>
<dbReference type="EMBL" id="CP051774">
    <property type="protein sequence ID" value="QJE95706.1"/>
    <property type="molecule type" value="Genomic_DNA"/>
</dbReference>
<feature type="transmembrane region" description="Helical" evidence="5">
    <location>
        <begin position="205"/>
        <end position="222"/>
    </location>
</feature>
<feature type="transmembrane region" description="Helical" evidence="5">
    <location>
        <begin position="353"/>
        <end position="376"/>
    </location>
</feature>
<keyword evidence="2 5" id="KW-0812">Transmembrane</keyword>
<evidence type="ECO:0000256" key="3">
    <source>
        <dbReference type="ARBA" id="ARBA00022989"/>
    </source>
</evidence>
<feature type="transmembrane region" description="Helical" evidence="5">
    <location>
        <begin position="288"/>
        <end position="306"/>
    </location>
</feature>
<accession>A0A858RF30</accession>
<feature type="transmembrane region" description="Helical" evidence="5">
    <location>
        <begin position="326"/>
        <end position="346"/>
    </location>
</feature>
<dbReference type="PANTHER" id="PTHR11814">
    <property type="entry name" value="SULFATE TRANSPORTER"/>
    <property type="match status" value="1"/>
</dbReference>
<evidence type="ECO:0000313" key="8">
    <source>
        <dbReference type="Proteomes" id="UP000501812"/>
    </source>
</evidence>
<dbReference type="SUPFAM" id="SSF52091">
    <property type="entry name" value="SpoIIaa-like"/>
    <property type="match status" value="1"/>
</dbReference>
<evidence type="ECO:0000256" key="4">
    <source>
        <dbReference type="ARBA" id="ARBA00023136"/>
    </source>
</evidence>
<proteinExistence type="predicted"/>
<feature type="transmembrane region" description="Helical" evidence="5">
    <location>
        <begin position="100"/>
        <end position="121"/>
    </location>
</feature>
<dbReference type="Pfam" id="PF01740">
    <property type="entry name" value="STAS"/>
    <property type="match status" value="1"/>
</dbReference>
<protein>
    <submittedName>
        <fullName evidence="7">STAS domain-containing protein</fullName>
    </submittedName>
</protein>
<dbReference type="InterPro" id="IPR002645">
    <property type="entry name" value="STAS_dom"/>
</dbReference>
<evidence type="ECO:0000313" key="7">
    <source>
        <dbReference type="EMBL" id="QJE95706.1"/>
    </source>
</evidence>
<evidence type="ECO:0000256" key="1">
    <source>
        <dbReference type="ARBA" id="ARBA00004141"/>
    </source>
</evidence>
<organism evidence="7 8">
    <name type="scientific">Luteolibacter luteus</name>
    <dbReference type="NCBI Taxonomy" id="2728835"/>
    <lineage>
        <taxon>Bacteria</taxon>
        <taxon>Pseudomonadati</taxon>
        <taxon>Verrucomicrobiota</taxon>
        <taxon>Verrucomicrobiia</taxon>
        <taxon>Verrucomicrobiales</taxon>
        <taxon>Verrucomicrobiaceae</taxon>
        <taxon>Luteolibacter</taxon>
    </lineage>
</organism>
<dbReference type="GO" id="GO:0055085">
    <property type="term" value="P:transmembrane transport"/>
    <property type="evidence" value="ECO:0007669"/>
    <property type="project" value="InterPro"/>
</dbReference>
<name>A0A858RF30_9BACT</name>
<dbReference type="CDD" id="cd07042">
    <property type="entry name" value="STAS_SulP_like_sulfate_transporter"/>
    <property type="match status" value="1"/>
</dbReference>
<feature type="transmembrane region" description="Helical" evidence="5">
    <location>
        <begin position="253"/>
        <end position="276"/>
    </location>
</feature>
<dbReference type="PROSITE" id="PS50801">
    <property type="entry name" value="STAS"/>
    <property type="match status" value="1"/>
</dbReference>
<sequence length="558" mass="58777">MNPLRNLPVLSWLRAYPRDWFRGDLIAGITLAAYLLPAGLGDASLAGLPAQAGLYACLFSGLVFWIFCGSRHTAITVTSAISLLIGASLAPMSGGDPVRHAALAACTALLVALIAFLAWLAKAGTIVNFISESVMIGFKCGVALFLASTQLPKLFGYSGGHGDFWERSSHFFKHLDQTKPAALATGLVALTILILGKIFLKNKPIALVVVIGGIVVASMLDLESRGVKMLGEIPHGLPPFVLPAVSWNDINELLPLAFACFLLGAVETAAIGRMFAAKHGGRFESNQEFLALAASNLAAGLGQGFPVSGGMSQSLVNESGGARSPLSGLFAALIVLGVTLFLSGLLKNLPQPALAAIVLVAVAGLFKLKALIHLWRGYRAEFIAAMAALLGVLGSGLLRGVLVGAIISLFLLIRRASRPHVASLGRIPGTRRFSDLARHPDNEIIPSLLIFRPEASLVYFNIDHLRDAVMASVDTAATRPQLVLIDLSSSPHIDLQAAETLGMLHRELATGGVQLQFVEAHAAARGTLRNEGLEEKAGTLSRFTSVADAVDAFTRGAT</sequence>
<dbReference type="Proteomes" id="UP000501812">
    <property type="component" value="Chromosome"/>
</dbReference>
<dbReference type="GO" id="GO:0016020">
    <property type="term" value="C:membrane"/>
    <property type="evidence" value="ECO:0007669"/>
    <property type="project" value="UniProtKB-SubCell"/>
</dbReference>
<comment type="subcellular location">
    <subcellularLocation>
        <location evidence="1">Membrane</location>
        <topology evidence="1">Multi-pass membrane protein</topology>
    </subcellularLocation>
</comment>
<keyword evidence="3 5" id="KW-1133">Transmembrane helix</keyword>
<feature type="transmembrane region" description="Helical" evidence="5">
    <location>
        <begin position="382"/>
        <end position="413"/>
    </location>
</feature>
<keyword evidence="8" id="KW-1185">Reference proteome</keyword>
<keyword evidence="4 5" id="KW-0472">Membrane</keyword>
<dbReference type="Gene3D" id="3.30.750.24">
    <property type="entry name" value="STAS domain"/>
    <property type="match status" value="1"/>
</dbReference>
<dbReference type="RefSeq" id="WP_169454019.1">
    <property type="nucleotide sequence ID" value="NZ_CP051774.1"/>
</dbReference>
<feature type="transmembrane region" description="Helical" evidence="5">
    <location>
        <begin position="133"/>
        <end position="151"/>
    </location>
</feature>
<dbReference type="Pfam" id="PF00916">
    <property type="entry name" value="Sulfate_transp"/>
    <property type="match status" value="1"/>
</dbReference>